<proteinExistence type="predicted"/>
<evidence type="ECO:0000313" key="2">
    <source>
        <dbReference type="RefSeq" id="XP_013162621.1"/>
    </source>
</evidence>
<dbReference type="GeneID" id="106114083"/>
<dbReference type="PANTHER" id="PTHR11012">
    <property type="entry name" value="PROTEIN KINASE-LIKE DOMAIN-CONTAINING"/>
    <property type="match status" value="1"/>
</dbReference>
<dbReference type="InterPro" id="IPR011009">
    <property type="entry name" value="Kinase-like_dom_sf"/>
</dbReference>
<dbReference type="RefSeq" id="XP_013162621.1">
    <property type="nucleotide sequence ID" value="XM_013307167.1"/>
</dbReference>
<dbReference type="Gene3D" id="3.90.1200.10">
    <property type="match status" value="1"/>
</dbReference>
<dbReference type="AlphaFoldDB" id="A0AAJ6Z0J9"/>
<name>A0AAJ6Z0J9_PAPXU</name>
<evidence type="ECO:0000259" key="1">
    <source>
        <dbReference type="SMART" id="SM00587"/>
    </source>
</evidence>
<dbReference type="InterPro" id="IPR015897">
    <property type="entry name" value="CHK_kinase-like"/>
</dbReference>
<dbReference type="Pfam" id="PF02958">
    <property type="entry name" value="EcKL"/>
    <property type="match status" value="1"/>
</dbReference>
<organism evidence="2">
    <name type="scientific">Papilio xuthus</name>
    <name type="common">Asian swallowtail butterfly</name>
    <dbReference type="NCBI Taxonomy" id="66420"/>
    <lineage>
        <taxon>Eukaryota</taxon>
        <taxon>Metazoa</taxon>
        <taxon>Ecdysozoa</taxon>
        <taxon>Arthropoda</taxon>
        <taxon>Hexapoda</taxon>
        <taxon>Insecta</taxon>
        <taxon>Pterygota</taxon>
        <taxon>Neoptera</taxon>
        <taxon>Endopterygota</taxon>
        <taxon>Lepidoptera</taxon>
        <taxon>Glossata</taxon>
        <taxon>Ditrysia</taxon>
        <taxon>Papilionoidea</taxon>
        <taxon>Papilionidae</taxon>
        <taxon>Papilioninae</taxon>
        <taxon>Papilio</taxon>
    </lineage>
</organism>
<protein>
    <submittedName>
        <fullName evidence="2">Uncharacterized protein LOC106114083</fullName>
    </submittedName>
</protein>
<accession>A0AAJ6Z0J9</accession>
<reference evidence="2" key="1">
    <citation type="submission" date="2025-08" db="UniProtKB">
        <authorList>
            <consortium name="RefSeq"/>
        </authorList>
    </citation>
    <scope>IDENTIFICATION</scope>
</reference>
<dbReference type="PANTHER" id="PTHR11012:SF30">
    <property type="entry name" value="PROTEIN KINASE-LIKE DOMAIN-CONTAINING"/>
    <property type="match status" value="1"/>
</dbReference>
<dbReference type="KEGG" id="pxu:106114083"/>
<dbReference type="Proteomes" id="UP000694872">
    <property type="component" value="Unplaced"/>
</dbReference>
<dbReference type="InterPro" id="IPR004119">
    <property type="entry name" value="EcKL"/>
</dbReference>
<gene>
    <name evidence="2" type="primary">LOC106114083</name>
</gene>
<feature type="domain" description="CHK kinase-like" evidence="1">
    <location>
        <begin position="124"/>
        <end position="306"/>
    </location>
</feature>
<dbReference type="SMART" id="SM00587">
    <property type="entry name" value="CHK"/>
    <property type="match status" value="1"/>
</dbReference>
<dbReference type="SUPFAM" id="SSF56112">
    <property type="entry name" value="Protein kinase-like (PK-like)"/>
    <property type="match status" value="1"/>
</dbReference>
<sequence>MADDAEKLMYCKLESVAKEQGYANYKTNVRELNTGGANYTSRLYYVTLSAPGCPDLNLFAKIAVLSEKMRSKFPIEIYTNEILYYSHILKRYQEFEEKYCINTKHRLRSIKCYGYSNEYLKESLILEDLTPKGFTTLDRFMCVDWKYASRAVSELAKFHSLSVEFRLNFPEEFEKYKERFPLLFNEHFLKDFFDNHASKTYAAIKQENRQRLVDFLKAQNFNFSKITTRCPVLAHGDFRHSNIMHKEIENGELELIIVDYQGFQISSPLIDLMYFIILSTDKEFRSQHYHQLLDHYYSEFCGSLKRLNIDPDTVYTKDDFQHDIKLFEPYVVIMGTLILPGMSAFVENAQNMENTEDRNVFEIEPCQIGSQRLNDLIDDFVKLGVL</sequence>